<dbReference type="EMBL" id="MK250090">
    <property type="protein sequence ID" value="QDY52309.1"/>
    <property type="molecule type" value="Genomic_DNA"/>
</dbReference>
<reference evidence="1" key="1">
    <citation type="submission" date="2018-11" db="EMBL/GenBank/DDBJ databases">
        <title>A distinct lineage of giant viruses engineers rhodopsin photosystems in predatory marine eukaryotes.</title>
        <authorList>
            <person name="Needham D.M."/>
            <person name="Yoshizawa S."/>
            <person name="Hosaka T."/>
            <person name="Poirier C."/>
            <person name="Choi C.-J."/>
            <person name="Hehenberger E."/>
            <person name="Irwin N.A.T."/>
            <person name="Wilken S."/>
            <person name="Yung C.-M."/>
            <person name="Bachy C."/>
            <person name="Kurihara R."/>
            <person name="Nakajima Y."/>
            <person name="Kojima K."/>
            <person name="Kimura-Someya T."/>
            <person name="Leonard G."/>
            <person name="Malmstrom R.R."/>
            <person name="Mende D."/>
            <person name="Olson D.K."/>
            <person name="Sudo Y."/>
            <person name="Sudek S."/>
            <person name="Richards T.A."/>
            <person name="DeLong E.F."/>
            <person name="Keeling P.J."/>
            <person name="Santoro A.E."/>
            <person name="Shirouzu M."/>
            <person name="Iwasaki W."/>
            <person name="Worden A.Z."/>
        </authorList>
    </citation>
    <scope>NUCLEOTIDE SEQUENCE</scope>
</reference>
<evidence type="ECO:0008006" key="2">
    <source>
        <dbReference type="Google" id="ProtNLM"/>
    </source>
</evidence>
<evidence type="ECO:0000313" key="1">
    <source>
        <dbReference type="EMBL" id="QDY52309.1"/>
    </source>
</evidence>
<accession>A0A5B8HW61</accession>
<sequence length="152" mass="17866">MPEHWIIRIGNGNHFINSSKFNIWGINSKDKCNTNKFINEVKNNDILWFVTSKSSGKAIAIAKFEELKDREIGPLISFSQINEELGWTEHDGDWDIEIHFTELFNIDVLDILTKINSPRTYRRYSDNVDKIPVKLIDEYENIKKYTKVTKEM</sequence>
<gene>
    <name evidence="1" type="ORF">6_21</name>
</gene>
<organism evidence="1">
    <name type="scientific">Mimiviridae sp. ChoanoV1</name>
    <dbReference type="NCBI Taxonomy" id="2596887"/>
    <lineage>
        <taxon>Viruses</taxon>
        <taxon>Varidnaviria</taxon>
        <taxon>Bamfordvirae</taxon>
        <taxon>Nucleocytoviricota</taxon>
        <taxon>Megaviricetes</taxon>
        <taxon>Imitervirales</taxon>
        <taxon>Schizomimiviridae</taxon>
    </lineage>
</organism>
<proteinExistence type="predicted"/>
<protein>
    <recommendedName>
        <fullName evidence="2">EVE domain-containing protein</fullName>
    </recommendedName>
</protein>
<name>A0A5B8HW61_9VIRU</name>